<dbReference type="Proteomes" id="UP001497512">
    <property type="component" value="Chromosome 5"/>
</dbReference>
<feature type="compositionally biased region" description="Low complexity" evidence="1">
    <location>
        <begin position="1"/>
        <end position="14"/>
    </location>
</feature>
<gene>
    <name evidence="2" type="ORF">CSSPTR1EN2_LOCUS18058</name>
</gene>
<name>A0ABP0UPF0_9BRYO</name>
<dbReference type="EMBL" id="OZ019897">
    <property type="protein sequence ID" value="CAK9226076.1"/>
    <property type="molecule type" value="Genomic_DNA"/>
</dbReference>
<sequence>MKPVTTTTTFQTVTKSGGERSLDSTTKIRALNSSSPAVPKATGSSAPRVRQAEHVTSDSASHGRVQRTISSTRETQSPTHPM</sequence>
<evidence type="ECO:0000256" key="1">
    <source>
        <dbReference type="SAM" id="MobiDB-lite"/>
    </source>
</evidence>
<protein>
    <submittedName>
        <fullName evidence="2">Uncharacterized protein</fullName>
    </submittedName>
</protein>
<accession>A0ABP0UPF0</accession>
<keyword evidence="3" id="KW-1185">Reference proteome</keyword>
<proteinExistence type="predicted"/>
<evidence type="ECO:0000313" key="3">
    <source>
        <dbReference type="Proteomes" id="UP001497512"/>
    </source>
</evidence>
<organism evidence="2 3">
    <name type="scientific">Sphagnum troendelagicum</name>
    <dbReference type="NCBI Taxonomy" id="128251"/>
    <lineage>
        <taxon>Eukaryota</taxon>
        <taxon>Viridiplantae</taxon>
        <taxon>Streptophyta</taxon>
        <taxon>Embryophyta</taxon>
        <taxon>Bryophyta</taxon>
        <taxon>Sphagnophytina</taxon>
        <taxon>Sphagnopsida</taxon>
        <taxon>Sphagnales</taxon>
        <taxon>Sphagnaceae</taxon>
        <taxon>Sphagnum</taxon>
    </lineage>
</organism>
<reference evidence="2" key="1">
    <citation type="submission" date="2024-02" db="EMBL/GenBank/DDBJ databases">
        <authorList>
            <consortium name="ELIXIR-Norway"/>
            <consortium name="Elixir Norway"/>
        </authorList>
    </citation>
    <scope>NUCLEOTIDE SEQUENCE</scope>
</reference>
<feature type="compositionally biased region" description="Polar residues" evidence="1">
    <location>
        <begin position="23"/>
        <end position="36"/>
    </location>
</feature>
<feature type="compositionally biased region" description="Polar residues" evidence="1">
    <location>
        <begin position="67"/>
        <end position="82"/>
    </location>
</feature>
<evidence type="ECO:0000313" key="2">
    <source>
        <dbReference type="EMBL" id="CAK9226076.1"/>
    </source>
</evidence>
<feature type="region of interest" description="Disordered" evidence="1">
    <location>
        <begin position="1"/>
        <end position="82"/>
    </location>
</feature>